<dbReference type="Proteomes" id="UP001055811">
    <property type="component" value="Linkage Group LG01"/>
</dbReference>
<proteinExistence type="predicted"/>
<protein>
    <submittedName>
        <fullName evidence="1">Uncharacterized protein</fullName>
    </submittedName>
</protein>
<reference evidence="2" key="1">
    <citation type="journal article" date="2022" name="Mol. Ecol. Resour.">
        <title>The genomes of chicory, endive, great burdock and yacon provide insights into Asteraceae palaeo-polyploidization history and plant inulin production.</title>
        <authorList>
            <person name="Fan W."/>
            <person name="Wang S."/>
            <person name="Wang H."/>
            <person name="Wang A."/>
            <person name="Jiang F."/>
            <person name="Liu H."/>
            <person name="Zhao H."/>
            <person name="Xu D."/>
            <person name="Zhang Y."/>
        </authorList>
    </citation>
    <scope>NUCLEOTIDE SEQUENCE [LARGE SCALE GENOMIC DNA]</scope>
    <source>
        <strain evidence="2">cv. Punajuju</strain>
    </source>
</reference>
<name>A0ACB9HA79_CICIN</name>
<keyword evidence="2" id="KW-1185">Reference proteome</keyword>
<dbReference type="EMBL" id="CM042009">
    <property type="protein sequence ID" value="KAI3792146.1"/>
    <property type="molecule type" value="Genomic_DNA"/>
</dbReference>
<organism evidence="1 2">
    <name type="scientific">Cichorium intybus</name>
    <name type="common">Chicory</name>
    <dbReference type="NCBI Taxonomy" id="13427"/>
    <lineage>
        <taxon>Eukaryota</taxon>
        <taxon>Viridiplantae</taxon>
        <taxon>Streptophyta</taxon>
        <taxon>Embryophyta</taxon>
        <taxon>Tracheophyta</taxon>
        <taxon>Spermatophyta</taxon>
        <taxon>Magnoliopsida</taxon>
        <taxon>eudicotyledons</taxon>
        <taxon>Gunneridae</taxon>
        <taxon>Pentapetalae</taxon>
        <taxon>asterids</taxon>
        <taxon>campanulids</taxon>
        <taxon>Asterales</taxon>
        <taxon>Asteraceae</taxon>
        <taxon>Cichorioideae</taxon>
        <taxon>Cichorieae</taxon>
        <taxon>Cichoriinae</taxon>
        <taxon>Cichorium</taxon>
    </lineage>
</organism>
<gene>
    <name evidence="1" type="ORF">L2E82_06016</name>
</gene>
<reference evidence="1 2" key="2">
    <citation type="journal article" date="2022" name="Mol. Ecol. Resour.">
        <title>The genomes of chicory, endive, great burdock and yacon provide insights into Asteraceae paleo-polyploidization history and plant inulin production.</title>
        <authorList>
            <person name="Fan W."/>
            <person name="Wang S."/>
            <person name="Wang H."/>
            <person name="Wang A."/>
            <person name="Jiang F."/>
            <person name="Liu H."/>
            <person name="Zhao H."/>
            <person name="Xu D."/>
            <person name="Zhang Y."/>
        </authorList>
    </citation>
    <scope>NUCLEOTIDE SEQUENCE [LARGE SCALE GENOMIC DNA]</scope>
    <source>
        <strain evidence="2">cv. Punajuju</strain>
        <tissue evidence="1">Leaves</tissue>
    </source>
</reference>
<evidence type="ECO:0000313" key="2">
    <source>
        <dbReference type="Proteomes" id="UP001055811"/>
    </source>
</evidence>
<sequence>MPLIAAAALFLPPTATASFSPPTAIASFSPSTVAASFSPRLASTVDGALLLPSTASFSSLFSKNALLYSQNSQLTASYTKHPVDIL</sequence>
<evidence type="ECO:0000313" key="1">
    <source>
        <dbReference type="EMBL" id="KAI3792146.1"/>
    </source>
</evidence>
<accession>A0ACB9HA79</accession>
<comment type="caution">
    <text evidence="1">The sequence shown here is derived from an EMBL/GenBank/DDBJ whole genome shotgun (WGS) entry which is preliminary data.</text>
</comment>